<gene>
    <name evidence="1" type="ORF">MLD38_029963</name>
</gene>
<name>A0ACB9MLI8_9MYRT</name>
<protein>
    <submittedName>
        <fullName evidence="1">Uncharacterized protein</fullName>
    </submittedName>
</protein>
<dbReference type="EMBL" id="CM042888">
    <property type="protein sequence ID" value="KAI4324476.1"/>
    <property type="molecule type" value="Genomic_DNA"/>
</dbReference>
<organism evidence="1 2">
    <name type="scientific">Melastoma candidum</name>
    <dbReference type="NCBI Taxonomy" id="119954"/>
    <lineage>
        <taxon>Eukaryota</taxon>
        <taxon>Viridiplantae</taxon>
        <taxon>Streptophyta</taxon>
        <taxon>Embryophyta</taxon>
        <taxon>Tracheophyta</taxon>
        <taxon>Spermatophyta</taxon>
        <taxon>Magnoliopsida</taxon>
        <taxon>eudicotyledons</taxon>
        <taxon>Gunneridae</taxon>
        <taxon>Pentapetalae</taxon>
        <taxon>rosids</taxon>
        <taxon>malvids</taxon>
        <taxon>Myrtales</taxon>
        <taxon>Melastomataceae</taxon>
        <taxon>Melastomatoideae</taxon>
        <taxon>Melastomateae</taxon>
        <taxon>Melastoma</taxon>
    </lineage>
</organism>
<proteinExistence type="predicted"/>
<accession>A0ACB9MLI8</accession>
<dbReference type="Proteomes" id="UP001057402">
    <property type="component" value="Chromosome 9"/>
</dbReference>
<reference evidence="2" key="1">
    <citation type="journal article" date="2023" name="Front. Plant Sci.">
        <title>Chromosomal-level genome assembly of Melastoma candidum provides insights into trichome evolution.</title>
        <authorList>
            <person name="Zhong Y."/>
            <person name="Wu W."/>
            <person name="Sun C."/>
            <person name="Zou P."/>
            <person name="Liu Y."/>
            <person name="Dai S."/>
            <person name="Zhou R."/>
        </authorList>
    </citation>
    <scope>NUCLEOTIDE SEQUENCE [LARGE SCALE GENOMIC DNA]</scope>
</reference>
<evidence type="ECO:0000313" key="1">
    <source>
        <dbReference type="EMBL" id="KAI4324476.1"/>
    </source>
</evidence>
<evidence type="ECO:0000313" key="2">
    <source>
        <dbReference type="Proteomes" id="UP001057402"/>
    </source>
</evidence>
<comment type="caution">
    <text evidence="1">The sequence shown here is derived from an EMBL/GenBank/DDBJ whole genome shotgun (WGS) entry which is preliminary data.</text>
</comment>
<sequence>MSNLQNYWPEPIVRVRSLSESGITEIPSRYVKPLEDRPAPVTEFDPDVNIPVIDLGVGGGGGGGWPGSVLGQVSEACREWGFFQVVNHGVDRSLMREMREKWREFFHLPEELKAEYANTPCTYEGYGSRLGVEKGAVLDWSDYYFLHYLPSCLRDPNKWPALPPLFREMIAEYSKQVVELCGRLMNILSINLGLPEAFLLDKFGGDDHLGACLRVNFYPKCPQPDLALGLSPHSDPGGLTILLPDENVPGLQVRRGDRWITVNPVPDAFIVNIGDQMQVLSNANYKSVEHRVIVNSGKERVSLAYFYNPRGDILIKPADELVTEDCPALYPPMTFNEYRLYIRTKGPRGKSQVDALKSPR</sequence>
<keyword evidence="2" id="KW-1185">Reference proteome</keyword>